<reference evidence="1" key="1">
    <citation type="submission" date="2020-04" db="EMBL/GenBank/DDBJ databases">
        <authorList>
            <person name="Chiriac C."/>
            <person name="Salcher M."/>
            <person name="Ghai R."/>
            <person name="Kavagutti S V."/>
        </authorList>
    </citation>
    <scope>NUCLEOTIDE SEQUENCE</scope>
</reference>
<protein>
    <submittedName>
        <fullName evidence="1">Uncharacterized protein</fullName>
    </submittedName>
</protein>
<sequence length="105" mass="12078">MLIQEQIKKFIESQHVEISNDGSTHFLKVSSWESPICVVNSTNYAYGNKEFIKTISTLHSVPKALVIEVFKEWVQSKFNNELKDVIFLGSPLYKFIADLEIPFPN</sequence>
<dbReference type="EMBL" id="LR796235">
    <property type="protein sequence ID" value="CAB4130068.1"/>
    <property type="molecule type" value="Genomic_DNA"/>
</dbReference>
<proteinExistence type="predicted"/>
<evidence type="ECO:0000313" key="1">
    <source>
        <dbReference type="EMBL" id="CAB4130068.1"/>
    </source>
</evidence>
<organism evidence="1">
    <name type="scientific">uncultured Caudovirales phage</name>
    <dbReference type="NCBI Taxonomy" id="2100421"/>
    <lineage>
        <taxon>Viruses</taxon>
        <taxon>Duplodnaviria</taxon>
        <taxon>Heunggongvirae</taxon>
        <taxon>Uroviricota</taxon>
        <taxon>Caudoviricetes</taxon>
        <taxon>Peduoviridae</taxon>
        <taxon>Maltschvirus</taxon>
        <taxon>Maltschvirus maltsch</taxon>
    </lineage>
</organism>
<name>A0A6J5L5S8_9CAUD</name>
<gene>
    <name evidence="1" type="ORF">UFOVP117_239</name>
</gene>
<accession>A0A6J5L5S8</accession>